<comment type="subcellular location">
    <subcellularLocation>
        <location evidence="2">Cell membrane</location>
        <topology evidence="2">Multi-pass membrane protein</topology>
    </subcellularLocation>
</comment>
<dbReference type="Gene3D" id="3.40.50.2300">
    <property type="match status" value="2"/>
</dbReference>
<evidence type="ECO:0000259" key="19">
    <source>
        <dbReference type="PROSITE" id="PS50894"/>
    </source>
</evidence>
<dbReference type="NCBIfam" id="TIGR00229">
    <property type="entry name" value="sensory_box"/>
    <property type="match status" value="1"/>
</dbReference>
<dbReference type="Pfam" id="PF00497">
    <property type="entry name" value="SBP_bac_3"/>
    <property type="match status" value="1"/>
</dbReference>
<evidence type="ECO:0000259" key="18">
    <source>
        <dbReference type="PROSITE" id="PS50112"/>
    </source>
</evidence>
<keyword evidence="4" id="KW-1003">Cell membrane</keyword>
<dbReference type="CDD" id="cd00156">
    <property type="entry name" value="REC"/>
    <property type="match status" value="1"/>
</dbReference>
<dbReference type="InterPro" id="IPR011006">
    <property type="entry name" value="CheY-like_superfamily"/>
</dbReference>
<dbReference type="InterPro" id="IPR036641">
    <property type="entry name" value="HPT_dom_sf"/>
</dbReference>
<dbReference type="SMART" id="SM00387">
    <property type="entry name" value="HATPase_c"/>
    <property type="match status" value="1"/>
</dbReference>
<dbReference type="Gene3D" id="1.20.120.160">
    <property type="entry name" value="HPT domain"/>
    <property type="match status" value="1"/>
</dbReference>
<dbReference type="CDD" id="cd17546">
    <property type="entry name" value="REC_hyHK_CKI1_RcsC-like"/>
    <property type="match status" value="1"/>
</dbReference>
<accession>A0ABT0PI54</accession>
<evidence type="ECO:0000256" key="8">
    <source>
        <dbReference type="ARBA" id="ARBA00022840"/>
    </source>
</evidence>
<gene>
    <name evidence="20" type="ORF">M3P05_14065</name>
</gene>
<evidence type="ECO:0000256" key="15">
    <source>
        <dbReference type="SAM" id="Phobius"/>
    </source>
</evidence>
<proteinExistence type="predicted"/>
<dbReference type="Pfam" id="PF01627">
    <property type="entry name" value="Hpt"/>
    <property type="match status" value="1"/>
</dbReference>
<dbReference type="Proteomes" id="UP001203338">
    <property type="component" value="Unassembled WGS sequence"/>
</dbReference>
<dbReference type="PROSITE" id="PS50894">
    <property type="entry name" value="HPT"/>
    <property type="match status" value="1"/>
</dbReference>
<dbReference type="RefSeq" id="WP_249700387.1">
    <property type="nucleotide sequence ID" value="NZ_JAMFLX010000019.1"/>
</dbReference>
<dbReference type="CDD" id="cd00130">
    <property type="entry name" value="PAS"/>
    <property type="match status" value="1"/>
</dbReference>
<keyword evidence="8" id="KW-0067">ATP-binding</keyword>
<evidence type="ECO:0000256" key="4">
    <source>
        <dbReference type="ARBA" id="ARBA00022475"/>
    </source>
</evidence>
<keyword evidence="11 15" id="KW-0472">Membrane</keyword>
<dbReference type="Pfam" id="PF02518">
    <property type="entry name" value="HATPase_c"/>
    <property type="match status" value="1"/>
</dbReference>
<evidence type="ECO:0000259" key="17">
    <source>
        <dbReference type="PROSITE" id="PS50110"/>
    </source>
</evidence>
<evidence type="ECO:0000256" key="13">
    <source>
        <dbReference type="PROSITE-ProRule" id="PRU00169"/>
    </source>
</evidence>
<evidence type="ECO:0000256" key="11">
    <source>
        <dbReference type="ARBA" id="ARBA00023136"/>
    </source>
</evidence>
<dbReference type="SUPFAM" id="SSF52172">
    <property type="entry name" value="CheY-like"/>
    <property type="match status" value="2"/>
</dbReference>
<keyword evidence="14" id="KW-0175">Coiled coil</keyword>
<feature type="domain" description="Response regulatory" evidence="17">
    <location>
        <begin position="1353"/>
        <end position="1469"/>
    </location>
</feature>
<dbReference type="CDD" id="cd00082">
    <property type="entry name" value="HisKA"/>
    <property type="match status" value="1"/>
</dbReference>
<dbReference type="PROSITE" id="PS50112">
    <property type="entry name" value="PAS"/>
    <property type="match status" value="1"/>
</dbReference>
<dbReference type="InterPro" id="IPR035965">
    <property type="entry name" value="PAS-like_dom_sf"/>
</dbReference>
<feature type="modified residue" description="4-aspartylphosphate" evidence="13">
    <location>
        <position position="1255"/>
    </location>
</feature>
<dbReference type="PRINTS" id="PR00344">
    <property type="entry name" value="BCTRLSENSOR"/>
</dbReference>
<dbReference type="SUPFAM" id="SSF55785">
    <property type="entry name" value="PYP-like sensor domain (PAS domain)"/>
    <property type="match status" value="1"/>
</dbReference>
<evidence type="ECO:0000313" key="21">
    <source>
        <dbReference type="Proteomes" id="UP001203338"/>
    </source>
</evidence>
<dbReference type="InterPro" id="IPR001638">
    <property type="entry name" value="Solute-binding_3/MltF_N"/>
</dbReference>
<dbReference type="InterPro" id="IPR008207">
    <property type="entry name" value="Sig_transdc_His_kin_Hpt_dom"/>
</dbReference>
<dbReference type="InterPro" id="IPR036890">
    <property type="entry name" value="HATPase_C_sf"/>
</dbReference>
<dbReference type="SMART" id="SM00388">
    <property type="entry name" value="HisKA"/>
    <property type="match status" value="1"/>
</dbReference>
<evidence type="ECO:0000313" key="20">
    <source>
        <dbReference type="EMBL" id="MCL6271053.1"/>
    </source>
</evidence>
<evidence type="ECO:0000256" key="3">
    <source>
        <dbReference type="ARBA" id="ARBA00012438"/>
    </source>
</evidence>
<feature type="transmembrane region" description="Helical" evidence="15">
    <location>
        <begin position="413"/>
        <end position="432"/>
    </location>
</feature>
<dbReference type="PROSITE" id="PS50110">
    <property type="entry name" value="RESPONSE_REGULATORY"/>
    <property type="match status" value="2"/>
</dbReference>
<dbReference type="Pfam" id="PF00989">
    <property type="entry name" value="PAS"/>
    <property type="match status" value="1"/>
</dbReference>
<dbReference type="CDD" id="cd00088">
    <property type="entry name" value="HPT"/>
    <property type="match status" value="1"/>
</dbReference>
<organism evidence="20 21">
    <name type="scientific">Parendozoicomonas callyspongiae</name>
    <dbReference type="NCBI Taxonomy" id="2942213"/>
    <lineage>
        <taxon>Bacteria</taxon>
        <taxon>Pseudomonadati</taxon>
        <taxon>Pseudomonadota</taxon>
        <taxon>Gammaproteobacteria</taxon>
        <taxon>Oceanospirillales</taxon>
        <taxon>Endozoicomonadaceae</taxon>
        <taxon>Parendozoicomonas</taxon>
    </lineage>
</organism>
<dbReference type="InterPro" id="IPR001789">
    <property type="entry name" value="Sig_transdc_resp-reg_receiver"/>
</dbReference>
<comment type="caution">
    <text evidence="20">The sequence shown here is derived from an EMBL/GenBank/DDBJ whole genome shotgun (WGS) entry which is preliminary data.</text>
</comment>
<dbReference type="SMART" id="SM00091">
    <property type="entry name" value="PAS"/>
    <property type="match status" value="1"/>
</dbReference>
<dbReference type="SUPFAM" id="SSF47226">
    <property type="entry name" value="Histidine-containing phosphotransfer domain, HPT domain"/>
    <property type="match status" value="1"/>
</dbReference>
<dbReference type="InterPro" id="IPR004358">
    <property type="entry name" value="Sig_transdc_His_kin-like_C"/>
</dbReference>
<evidence type="ECO:0000256" key="5">
    <source>
        <dbReference type="ARBA" id="ARBA00022553"/>
    </source>
</evidence>
<dbReference type="Gene3D" id="1.10.287.130">
    <property type="match status" value="1"/>
</dbReference>
<reference evidence="20 21" key="1">
    <citation type="submission" date="2022-05" db="EMBL/GenBank/DDBJ databases">
        <authorList>
            <person name="Park J.-S."/>
        </authorList>
    </citation>
    <scope>NUCLEOTIDE SEQUENCE [LARGE SCALE GENOMIC DNA]</scope>
    <source>
        <strain evidence="20 21">2012CJ34-2</strain>
    </source>
</reference>
<protein>
    <recommendedName>
        <fullName evidence="3">histidine kinase</fullName>
        <ecNumber evidence="3">2.7.13.3</ecNumber>
    </recommendedName>
</protein>
<feature type="transmembrane region" description="Helical" evidence="15">
    <location>
        <begin position="453"/>
        <end position="476"/>
    </location>
</feature>
<dbReference type="InterPro" id="IPR003661">
    <property type="entry name" value="HisK_dim/P_dom"/>
</dbReference>
<feature type="domain" description="Histidine kinase" evidence="16">
    <location>
        <begin position="964"/>
        <end position="1184"/>
    </location>
</feature>
<dbReference type="SMART" id="SM00062">
    <property type="entry name" value="PBPb"/>
    <property type="match status" value="1"/>
</dbReference>
<dbReference type="SUPFAM" id="SSF47384">
    <property type="entry name" value="Homodimeric domain of signal transducing histidine kinase"/>
    <property type="match status" value="1"/>
</dbReference>
<dbReference type="SUPFAM" id="SSF55874">
    <property type="entry name" value="ATPase domain of HSP90 chaperone/DNA topoisomerase II/histidine kinase"/>
    <property type="match status" value="1"/>
</dbReference>
<feature type="coiled-coil region" evidence="14">
    <location>
        <begin position="792"/>
        <end position="819"/>
    </location>
</feature>
<dbReference type="Pfam" id="PF00072">
    <property type="entry name" value="Response_reg"/>
    <property type="match status" value="2"/>
</dbReference>
<dbReference type="InterPro" id="IPR005467">
    <property type="entry name" value="His_kinase_dom"/>
</dbReference>
<feature type="domain" description="HPt" evidence="19">
    <location>
        <begin position="1510"/>
        <end position="1611"/>
    </location>
</feature>
<evidence type="ECO:0000256" key="1">
    <source>
        <dbReference type="ARBA" id="ARBA00000085"/>
    </source>
</evidence>
<dbReference type="CDD" id="cd01007">
    <property type="entry name" value="PBP2_BvgS_HisK_like"/>
    <property type="match status" value="1"/>
</dbReference>
<keyword evidence="6 15" id="KW-0812">Transmembrane</keyword>
<dbReference type="CDD" id="cd16922">
    <property type="entry name" value="HATPase_EvgS-ArcB-TorS-like"/>
    <property type="match status" value="1"/>
</dbReference>
<dbReference type="InterPro" id="IPR000014">
    <property type="entry name" value="PAS"/>
</dbReference>
<feature type="modified residue" description="4-aspartylphosphate" evidence="13">
    <location>
        <position position="1402"/>
    </location>
</feature>
<keyword evidence="7" id="KW-0547">Nucleotide-binding</keyword>
<evidence type="ECO:0000259" key="16">
    <source>
        <dbReference type="PROSITE" id="PS50109"/>
    </source>
</evidence>
<evidence type="ECO:0000256" key="14">
    <source>
        <dbReference type="SAM" id="Coils"/>
    </source>
</evidence>
<dbReference type="Pfam" id="PF00512">
    <property type="entry name" value="HisKA"/>
    <property type="match status" value="1"/>
</dbReference>
<dbReference type="PROSITE" id="PS50109">
    <property type="entry name" value="HIS_KIN"/>
    <property type="match status" value="1"/>
</dbReference>
<feature type="transmembrane region" description="Helical" evidence="15">
    <location>
        <begin position="9"/>
        <end position="30"/>
    </location>
</feature>
<dbReference type="EMBL" id="JAMFLX010000019">
    <property type="protein sequence ID" value="MCL6271053.1"/>
    <property type="molecule type" value="Genomic_DNA"/>
</dbReference>
<dbReference type="Gene3D" id="3.30.450.20">
    <property type="entry name" value="PAS domain"/>
    <property type="match status" value="1"/>
</dbReference>
<feature type="domain" description="Response regulatory" evidence="17">
    <location>
        <begin position="1201"/>
        <end position="1325"/>
    </location>
</feature>
<comment type="catalytic activity">
    <reaction evidence="1">
        <text>ATP + protein L-histidine = ADP + protein N-phospho-L-histidine.</text>
        <dbReference type="EC" id="2.7.13.3"/>
    </reaction>
</comment>
<sequence length="1709" mass="190227">MRTVVLHRYVYFSCYLLKLLVLIMLSWGGLVSTTNAQALGDISRAIELEHRDYQIASELANLSKTFVYNLDIENLQQTLKFVVSQDVRIRAVRIVDTASGQSLLTYHRENNEQGVFGGEIATETLKYPTTIQAIVYQGEMIARLEVYYDGDTSLDRLTPSLTLSKKEKEWIEKHKEIRVAVAEYAPLISMDDNGQPRGVLAEYLLRFQERTGLKIHFVTGPFSDLLSGFAEGEIDMMSSILYDSSRRHLGLFSPPIVRVKDAIYVREGQTGIYGFNELKGKKVAAVKNYLISDMIKRSFPDIELVEKGSLLDCVQALLNGDVDALVEAPIVVNNLQLMNSIGGLKLISQDALPARDMHWIVQLDNKILLSIVNKVLLSIPQEEKQNILNEYVIADAELADGSVGGYGDDTARATVNLVVVFIVVLGALFLIARSMARHSGSDNSKLSFGSQRFARLVMISIALFITLSGALAGFILQYNLKKEELQAQSQLKLAVNTANERVNRMFSFENGIVSHVVNKPEPKHLIQQLLVLDENDIRGIQRIDKKLQDYWNGYQNILDNRQMAIMNLNGKILIGDGSDELSRIPDKYIRQAQYSQTQWISPAIVAGNDKQKENGENLNNDTNHVSGKWQSYTITPVFGEDGESIALVVSRMNFSRKLYSYLQDVSASSGTEVFPVNSHGMALDMEQSTADFGVYRSLDGYFLANFYEESMKRGVVRTSGLAQFQNNAGEESYGLGIWNPALGIGFVAEISQDYHLAGYRTLKYGLLLVLGLVFIFIIPYIMFMLNLGRQVNERLKASNEELDRKVNDRTCELAELEEQSRLILTSVGQGLFGLDETGRVNFINDAALKLLGCREEEVHGRSLLPLIQHSDREKRARNPAELPIAQALLNGESKTNQEDCFWTKAGFCIPVEYSCCPIEQDGDIRGCVVVFSNITERQLMERELRQARDSAEQASLAKSNFLANMSHEIRTPMNAILGMSQLVLQTKLERKQRNYIEKVHRSAQSLLGVINDILDFSKIEAKKMELEQVPFRLEDVLGDMSSVLGLQAEDKGLELLFSLPVDMPELVGDPLRIGQILMNLGNNAVKFTEEGEVLVSARITERTETSVELHFSVKDTGIGLSEDQMSRLFQSFSQADTSTTRRYGGTGLGLAICHRLVDMMGGRVWVESDPGEGANFQFVIQLGVRAVSESVVGIEFLRNRRVLLVDNSPTAREIGTGILESFGMNVDQAESGNEALQMVLEAESASVPYSLVVLDSRMPGLDGASTARLISEQCRQTPPRCILVTAFGQDYAVSGSAGGKGNHIHSYLSKPVTASSMMDAVSSAYGEKEFACTRKDCTCTGAEKAIAQLAGARILLVEDNEINQELALDLLESNGISVELAVNGLQAVRSLANNTFDGVLMDCQMPVMDGYEATRRIRKNPEWENLPILAMTANAMAGDREKVLEVGMNDHIAKPIDFDDMFTKMARWVKPRNPGASVKKAPKPECMDEWDWNLLIGVDYQAGLNICQNKNSLYYKLLTRFVSSQSCFAEGYFHALEQGDTKQAVRLVHTLKGVAGNIGARQLSNIASELQQDTEQNRLLPLLMQKCNRLKKVLDEVIQSIQELENYRENFELMRLLPIQTESHKDDSVLQSAEEISQQLSDIRALIADDDTEALDSFASLAPKLSRCSDASEQVKKIEQALGVYDFEQALILLDELSERVISTAVVEG</sequence>
<keyword evidence="21" id="KW-1185">Reference proteome</keyword>
<dbReference type="EC" id="2.7.13.3" evidence="3"/>
<evidence type="ECO:0000256" key="6">
    <source>
        <dbReference type="ARBA" id="ARBA00022692"/>
    </source>
</evidence>
<keyword evidence="9 15" id="KW-1133">Transmembrane helix</keyword>
<dbReference type="InterPro" id="IPR003594">
    <property type="entry name" value="HATPase_dom"/>
</dbReference>
<feature type="modified residue" description="Phosphohistidine" evidence="12">
    <location>
        <position position="1549"/>
    </location>
</feature>
<evidence type="ECO:0000256" key="12">
    <source>
        <dbReference type="PROSITE-ProRule" id="PRU00110"/>
    </source>
</evidence>
<dbReference type="InterPro" id="IPR036097">
    <property type="entry name" value="HisK_dim/P_sf"/>
</dbReference>
<dbReference type="InterPro" id="IPR013767">
    <property type="entry name" value="PAS_fold"/>
</dbReference>
<name>A0ABT0PI54_9GAMM</name>
<keyword evidence="5 13" id="KW-0597">Phosphoprotein</keyword>
<evidence type="ECO:0000256" key="9">
    <source>
        <dbReference type="ARBA" id="ARBA00022989"/>
    </source>
</evidence>
<dbReference type="SMART" id="SM00448">
    <property type="entry name" value="REC"/>
    <property type="match status" value="2"/>
</dbReference>
<keyword evidence="10" id="KW-0902">Two-component regulatory system</keyword>
<dbReference type="PANTHER" id="PTHR45339">
    <property type="entry name" value="HYBRID SIGNAL TRANSDUCTION HISTIDINE KINASE J"/>
    <property type="match status" value="1"/>
</dbReference>
<dbReference type="PANTHER" id="PTHR45339:SF1">
    <property type="entry name" value="HYBRID SIGNAL TRANSDUCTION HISTIDINE KINASE J"/>
    <property type="match status" value="1"/>
</dbReference>
<evidence type="ECO:0000256" key="10">
    <source>
        <dbReference type="ARBA" id="ARBA00023012"/>
    </source>
</evidence>
<dbReference type="SUPFAM" id="SSF53850">
    <property type="entry name" value="Periplasmic binding protein-like II"/>
    <property type="match status" value="1"/>
</dbReference>
<feature type="domain" description="PAS" evidence="18">
    <location>
        <begin position="816"/>
        <end position="891"/>
    </location>
</feature>
<evidence type="ECO:0000256" key="7">
    <source>
        <dbReference type="ARBA" id="ARBA00022741"/>
    </source>
</evidence>
<feature type="coiled-coil region" evidence="14">
    <location>
        <begin position="1587"/>
        <end position="1614"/>
    </location>
</feature>
<dbReference type="Gene3D" id="3.40.190.10">
    <property type="entry name" value="Periplasmic binding protein-like II"/>
    <property type="match status" value="2"/>
</dbReference>
<dbReference type="Gene3D" id="3.30.565.10">
    <property type="entry name" value="Histidine kinase-like ATPase, C-terminal domain"/>
    <property type="match status" value="1"/>
</dbReference>
<feature type="transmembrane region" description="Helical" evidence="15">
    <location>
        <begin position="764"/>
        <end position="787"/>
    </location>
</feature>
<evidence type="ECO:0000256" key="2">
    <source>
        <dbReference type="ARBA" id="ARBA00004651"/>
    </source>
</evidence>